<feature type="transmembrane region" description="Helical" evidence="1">
    <location>
        <begin position="105"/>
        <end position="126"/>
    </location>
</feature>
<sequence>MQQWMNWVMLALAWAASSAAMGVWPTLSELDMALLGDFITALFYRPFHYLSGFFLLVCFLCLALVLWRKIIYECKIAFLIRQWPIQMLLLAALLALAHVRALFFFGYPALILTAVFGVYELVVYYLRRKKKMIVLRE</sequence>
<keyword evidence="1" id="KW-0812">Transmembrane</keyword>
<comment type="caution">
    <text evidence="2">The sequence shown here is derived from an EMBL/GenBank/DDBJ whole genome shotgun (WGS) entry which is preliminary data.</text>
</comment>
<reference evidence="2 3" key="1">
    <citation type="submission" date="2023-07" db="EMBL/GenBank/DDBJ databases">
        <title>Genomic Encyclopedia of Type Strains, Phase IV (KMG-IV): sequencing the most valuable type-strain genomes for metagenomic binning, comparative biology and taxonomic classification.</title>
        <authorList>
            <person name="Goeker M."/>
        </authorList>
    </citation>
    <scope>NUCLEOTIDE SEQUENCE [LARGE SCALE GENOMIC DNA]</scope>
    <source>
        <strain evidence="2 3">DSM 17740</strain>
    </source>
</reference>
<name>A0ABU0CRW5_9BACI</name>
<dbReference type="EMBL" id="JAUSUQ010000001">
    <property type="protein sequence ID" value="MDQ0337772.1"/>
    <property type="molecule type" value="Genomic_DNA"/>
</dbReference>
<keyword evidence="1" id="KW-0472">Membrane</keyword>
<dbReference type="Proteomes" id="UP001232445">
    <property type="component" value="Unassembled WGS sequence"/>
</dbReference>
<gene>
    <name evidence="2" type="ORF">J2S00_000542</name>
</gene>
<proteinExistence type="predicted"/>
<protein>
    <submittedName>
        <fullName evidence="2">Membrane protein</fullName>
    </submittedName>
</protein>
<dbReference type="RefSeq" id="WP_307335124.1">
    <property type="nucleotide sequence ID" value="NZ_JAUSUQ010000001.1"/>
</dbReference>
<keyword evidence="3" id="KW-1185">Reference proteome</keyword>
<evidence type="ECO:0000256" key="1">
    <source>
        <dbReference type="SAM" id="Phobius"/>
    </source>
</evidence>
<evidence type="ECO:0000313" key="3">
    <source>
        <dbReference type="Proteomes" id="UP001232445"/>
    </source>
</evidence>
<keyword evidence="1" id="KW-1133">Transmembrane helix</keyword>
<evidence type="ECO:0000313" key="2">
    <source>
        <dbReference type="EMBL" id="MDQ0337772.1"/>
    </source>
</evidence>
<organism evidence="2 3">
    <name type="scientific">Caldalkalibacillus uzonensis</name>
    <dbReference type="NCBI Taxonomy" id="353224"/>
    <lineage>
        <taxon>Bacteria</taxon>
        <taxon>Bacillati</taxon>
        <taxon>Bacillota</taxon>
        <taxon>Bacilli</taxon>
        <taxon>Bacillales</taxon>
        <taxon>Bacillaceae</taxon>
        <taxon>Caldalkalibacillus</taxon>
    </lineage>
</organism>
<feature type="transmembrane region" description="Helical" evidence="1">
    <location>
        <begin position="46"/>
        <end position="67"/>
    </location>
</feature>
<accession>A0ABU0CRW5</accession>
<feature type="transmembrane region" description="Helical" evidence="1">
    <location>
        <begin position="79"/>
        <end position="99"/>
    </location>
</feature>